<dbReference type="OrthoDB" id="329563at2759"/>
<comment type="similarity">
    <text evidence="5">Belongs to the APC3/CDC27 family.</text>
</comment>
<evidence type="ECO:0000256" key="2">
    <source>
        <dbReference type="ARBA" id="ARBA00022737"/>
    </source>
</evidence>
<dbReference type="PANTHER" id="PTHR12558:SF13">
    <property type="entry name" value="CELL DIVISION CYCLE PROTEIN 27 HOMOLOG"/>
    <property type="match status" value="1"/>
</dbReference>
<evidence type="ECO:0000256" key="3">
    <source>
        <dbReference type="ARBA" id="ARBA00022803"/>
    </source>
</evidence>
<evidence type="ECO:0000313" key="10">
    <source>
        <dbReference type="Proteomes" id="UP000838412"/>
    </source>
</evidence>
<feature type="region of interest" description="Disordered" evidence="8">
    <location>
        <begin position="823"/>
        <end position="889"/>
    </location>
</feature>
<dbReference type="Pfam" id="PF14559">
    <property type="entry name" value="TPR_19"/>
    <property type="match status" value="1"/>
</dbReference>
<dbReference type="InterPro" id="IPR019734">
    <property type="entry name" value="TPR_rpt"/>
</dbReference>
<feature type="repeat" description="TPR" evidence="7">
    <location>
        <begin position="606"/>
        <end position="639"/>
    </location>
</feature>
<keyword evidence="4" id="KW-0539">Nucleus</keyword>
<evidence type="ECO:0000256" key="4">
    <source>
        <dbReference type="ARBA" id="ARBA00023242"/>
    </source>
</evidence>
<evidence type="ECO:0000256" key="7">
    <source>
        <dbReference type="PROSITE-ProRule" id="PRU00339"/>
    </source>
</evidence>
<dbReference type="GO" id="GO:0031145">
    <property type="term" value="P:anaphase-promoting complex-dependent catabolic process"/>
    <property type="evidence" value="ECO:0007669"/>
    <property type="project" value="TreeGrafter"/>
</dbReference>
<dbReference type="PANTHER" id="PTHR12558">
    <property type="entry name" value="CELL DIVISION CYCLE 16,23,27"/>
    <property type="match status" value="1"/>
</dbReference>
<keyword evidence="2" id="KW-0677">Repeat</keyword>
<dbReference type="FunFam" id="1.25.40.10:FF:000018">
    <property type="entry name" value="Cell division cycle protein 27 homolog B"/>
    <property type="match status" value="1"/>
</dbReference>
<reference evidence="9" key="1">
    <citation type="submission" date="2022-01" db="EMBL/GenBank/DDBJ databases">
        <authorList>
            <person name="Braso-Vives M."/>
        </authorList>
    </citation>
    <scope>NUCLEOTIDE SEQUENCE</scope>
</reference>
<comment type="subcellular location">
    <subcellularLocation>
        <location evidence="1">Nucleus</location>
    </subcellularLocation>
</comment>
<accession>A0A8K0EEU4</accession>
<feature type="compositionally biased region" description="Polar residues" evidence="8">
    <location>
        <begin position="272"/>
        <end position="293"/>
    </location>
</feature>
<sequence length="889" mass="98857">MQIFQLSKNGGAQLLLLVHTNSNVYIFFNISRSLLSKAAIWHSLNHYAFADAIFLAERLYSEVGSDEALFLLATCYYRSGKPYRTYMLLQSRGCPTPQCKFLYAKCCIDLEKYAEGESTFMGGAIGKQRSYEELVTEFGDAGCFSMQLLGKIFAKSERNKRASDCYRQSLKHNPFLWSSYQALCDIGEKPDPDEVFQLTNLQNFSSCQSSLPPPTLTPSRGAPQKSHHPYRTAQSLFVEAPGSIPAVSLTRHARYQKGSQSLGRDSPMVKLQTPTPTSSTSVGLDMSTGSPQPLQRVRGRAGRSLLGGPAALSPLTPSFGVLPLDTPSPEVFSTGSCTFVTPSPTTLECSHLDTRAPSKKVVTRRNYPSQTKPAVFSQTGNSGNVKESNTLNTPSPSPSGPQVLVQTTAQGVRRSTRLFTASNSVKENNKKPKTRFAAPKAPAKKTKSRTGKGTSSQPTITEGSEIIKPESTSTTESKPSQLQVTWALNVQKAAAEGLMTLMRDLGHAYLALSHYDCRKAVSLFQQLPQHQYNTGWVLSHIGRAYFELAEYHKACMAEKAFKEVRKLEPHRVEGMELYSTALWHLQKDVLLSSLAQELSDMDRDSAQSWCAVGNCFSLQREHDTAIKFFQRAIQVEPNFAYAYTLLGHEYVLNEELDKAMSCFRNAIRTDPRHYNAWYGVGMIYYKQEKFSLAEIHFRKALAINPFSSVLLCHIGVVQHALQKSDSALQTLNKAITADPKNPLCKFHKASILFATERYKDALKELEELKQIVPKESLVYFLMGKVYKKLGQTHLALMNFSWAMDLDPKGANNQIKEAIDKRYLPEDDDTMDTEDDITPDDAGEDSVTIMDEQPLDLDLQGEGSPGEVDTSNEVDAEDVQLHAMESDESL</sequence>
<dbReference type="Proteomes" id="UP000838412">
    <property type="component" value="Chromosome 17"/>
</dbReference>
<dbReference type="Pfam" id="PF12895">
    <property type="entry name" value="ANAPC3"/>
    <property type="match status" value="1"/>
</dbReference>
<dbReference type="SUPFAM" id="SSF48452">
    <property type="entry name" value="TPR-like"/>
    <property type="match status" value="2"/>
</dbReference>
<dbReference type="Pfam" id="PF00515">
    <property type="entry name" value="TPR_1"/>
    <property type="match status" value="2"/>
</dbReference>
<dbReference type="SMART" id="SM00028">
    <property type="entry name" value="TPR"/>
    <property type="match status" value="8"/>
</dbReference>
<dbReference type="EMBL" id="OV696702">
    <property type="protein sequence ID" value="CAH1249021.1"/>
    <property type="molecule type" value="Genomic_DNA"/>
</dbReference>
<dbReference type="Pfam" id="PF13181">
    <property type="entry name" value="TPR_8"/>
    <property type="match status" value="1"/>
</dbReference>
<evidence type="ECO:0000256" key="6">
    <source>
        <dbReference type="ARBA" id="ARBA00039307"/>
    </source>
</evidence>
<feature type="region of interest" description="Disordered" evidence="8">
    <location>
        <begin position="207"/>
        <end position="229"/>
    </location>
</feature>
<dbReference type="GO" id="GO:0051301">
    <property type="term" value="P:cell division"/>
    <property type="evidence" value="ECO:0007669"/>
    <property type="project" value="TreeGrafter"/>
</dbReference>
<keyword evidence="3 7" id="KW-0802">TPR repeat</keyword>
<feature type="repeat" description="TPR" evidence="7">
    <location>
        <begin position="640"/>
        <end position="673"/>
    </location>
</feature>
<evidence type="ECO:0000313" key="9">
    <source>
        <dbReference type="EMBL" id="CAH1249021.1"/>
    </source>
</evidence>
<feature type="repeat" description="TPR" evidence="7">
    <location>
        <begin position="674"/>
        <end position="707"/>
    </location>
</feature>
<gene>
    <name evidence="9" type="primary">CDC27</name>
    <name evidence="9" type="ORF">BLAG_LOCUS10263</name>
</gene>
<feature type="compositionally biased region" description="Acidic residues" evidence="8">
    <location>
        <begin position="825"/>
        <end position="843"/>
    </location>
</feature>
<organism evidence="9 10">
    <name type="scientific">Branchiostoma lanceolatum</name>
    <name type="common">Common lancelet</name>
    <name type="synonym">Amphioxus lanceolatum</name>
    <dbReference type="NCBI Taxonomy" id="7740"/>
    <lineage>
        <taxon>Eukaryota</taxon>
        <taxon>Metazoa</taxon>
        <taxon>Chordata</taxon>
        <taxon>Cephalochordata</taxon>
        <taxon>Leptocardii</taxon>
        <taxon>Amphioxiformes</taxon>
        <taxon>Branchiostomatidae</taxon>
        <taxon>Branchiostoma</taxon>
    </lineage>
</organism>
<feature type="region of interest" description="Disordered" evidence="8">
    <location>
        <begin position="256"/>
        <end position="295"/>
    </location>
</feature>
<keyword evidence="10" id="KW-1185">Reference proteome</keyword>
<feature type="repeat" description="TPR" evidence="7">
    <location>
        <begin position="708"/>
        <end position="741"/>
    </location>
</feature>
<dbReference type="Gene3D" id="1.25.40.10">
    <property type="entry name" value="Tetratricopeptide repeat domain"/>
    <property type="match status" value="4"/>
</dbReference>
<evidence type="ECO:0000256" key="1">
    <source>
        <dbReference type="ARBA" id="ARBA00004123"/>
    </source>
</evidence>
<feature type="compositionally biased region" description="Polar residues" evidence="8">
    <location>
        <begin position="417"/>
        <end position="426"/>
    </location>
</feature>
<dbReference type="InterPro" id="IPR011990">
    <property type="entry name" value="TPR-like_helical_dom_sf"/>
</dbReference>
<name>A0A8K0EEU4_BRALA</name>
<protein>
    <recommendedName>
        <fullName evidence="6">Cell division cycle protein 27 homolog</fullName>
    </recommendedName>
</protein>
<feature type="region of interest" description="Disordered" evidence="8">
    <location>
        <begin position="360"/>
        <end position="480"/>
    </location>
</feature>
<dbReference type="AlphaFoldDB" id="A0A8K0EEU4"/>
<feature type="repeat" description="TPR" evidence="7">
    <location>
        <begin position="776"/>
        <end position="809"/>
    </location>
</feature>
<dbReference type="GO" id="GO:0007091">
    <property type="term" value="P:metaphase/anaphase transition of mitotic cell cycle"/>
    <property type="evidence" value="ECO:0007669"/>
    <property type="project" value="TreeGrafter"/>
</dbReference>
<evidence type="ECO:0000256" key="8">
    <source>
        <dbReference type="SAM" id="MobiDB-lite"/>
    </source>
</evidence>
<dbReference type="GO" id="GO:0016567">
    <property type="term" value="P:protein ubiquitination"/>
    <property type="evidence" value="ECO:0007669"/>
    <property type="project" value="TreeGrafter"/>
</dbReference>
<evidence type="ECO:0000256" key="5">
    <source>
        <dbReference type="ARBA" id="ARBA00038210"/>
    </source>
</evidence>
<dbReference type="PROSITE" id="PS50005">
    <property type="entry name" value="TPR"/>
    <property type="match status" value="5"/>
</dbReference>
<proteinExistence type="inferred from homology"/>
<feature type="compositionally biased region" description="Polar residues" evidence="8">
    <location>
        <begin position="366"/>
        <end position="393"/>
    </location>
</feature>
<dbReference type="FunFam" id="1.25.40.10:FF:000051">
    <property type="entry name" value="Cell division cycle protein 27 isoform X3"/>
    <property type="match status" value="1"/>
</dbReference>
<dbReference type="GO" id="GO:0005680">
    <property type="term" value="C:anaphase-promoting complex"/>
    <property type="evidence" value="ECO:0007669"/>
    <property type="project" value="TreeGrafter"/>
</dbReference>
<feature type="compositionally biased region" description="Low complexity" evidence="8">
    <location>
        <begin position="464"/>
        <end position="480"/>
    </location>
</feature>
<dbReference type="GO" id="GO:0005737">
    <property type="term" value="C:cytoplasm"/>
    <property type="evidence" value="ECO:0007669"/>
    <property type="project" value="TreeGrafter"/>
</dbReference>